<evidence type="ECO:0000313" key="1">
    <source>
        <dbReference type="EMBL" id="SHL16230.1"/>
    </source>
</evidence>
<dbReference type="Gene3D" id="2.130.10.10">
    <property type="entry name" value="YVTN repeat-like/Quinoprotein amine dehydrogenase"/>
    <property type="match status" value="1"/>
</dbReference>
<dbReference type="STRING" id="169427.SAMN05192548_10682"/>
<dbReference type="RefSeq" id="WP_073432603.1">
    <property type="nucleotide sequence ID" value="NZ_CADFGY010000022.1"/>
</dbReference>
<dbReference type="InterPro" id="IPR015943">
    <property type="entry name" value="WD40/YVTN_repeat-like_dom_sf"/>
</dbReference>
<sequence>MTTPAWQTISTTFMKNDKPYGGGDSRINGNEVISLKVSDPVITFKPVNQRKDPEYAEPTEAWMSNTAETLNRNTVSFFRGTIDGGLKRSFLQSGQNAAWWYSKDWSTQYISTEWMDYKAPEPANRLSPQITKLWRSRDGGRNWTQLRWPEDQNIGQLLFLDSERGYAVGWGPRVWRTVNGGNTWKEIGVPLLATEPGNPRKTFNGVDLGSDGTLRVAYYLDAIGKTPAESVVDRLKWDSDAFEREVVLPDQVIAYLQSEQVEPDARYSVYALSRLGLPRDFINHPEDNGHRTGAISTWPNQKQPAVEQKHTFDERLMLDGFSVGRRGVLLVYATDATGNGAPRDFTLVSRDYGKSWDETDDGITQGVYFDPATNTQYGLYGYTLKKRSW</sequence>
<protein>
    <recommendedName>
        <fullName evidence="3">Photosynthesis system II assembly factor Ycf48/Hcf136-like domain-containing protein</fullName>
    </recommendedName>
</protein>
<dbReference type="AlphaFoldDB" id="A0A1M6YDQ6"/>
<gene>
    <name evidence="1" type="ORF">SAMN05192548_10682</name>
</gene>
<dbReference type="OrthoDB" id="9813892at2"/>
<dbReference type="InterPro" id="IPR036278">
    <property type="entry name" value="Sialidase_sf"/>
</dbReference>
<name>A0A1M6YDQ6_9BURK</name>
<dbReference type="Proteomes" id="UP000184395">
    <property type="component" value="Unassembled WGS sequence"/>
</dbReference>
<dbReference type="EMBL" id="FRAB01000068">
    <property type="protein sequence ID" value="SHL16230.1"/>
    <property type="molecule type" value="Genomic_DNA"/>
</dbReference>
<evidence type="ECO:0008006" key="3">
    <source>
        <dbReference type="Google" id="ProtNLM"/>
    </source>
</evidence>
<dbReference type="SUPFAM" id="SSF50939">
    <property type="entry name" value="Sialidases"/>
    <property type="match status" value="1"/>
</dbReference>
<evidence type="ECO:0000313" key="2">
    <source>
        <dbReference type="Proteomes" id="UP000184395"/>
    </source>
</evidence>
<accession>A0A1M6YDQ6</accession>
<reference evidence="1 2" key="1">
    <citation type="submission" date="2016-11" db="EMBL/GenBank/DDBJ databases">
        <authorList>
            <person name="Jaros S."/>
            <person name="Januszkiewicz K."/>
            <person name="Wedrychowicz H."/>
        </authorList>
    </citation>
    <scope>NUCLEOTIDE SEQUENCE [LARGE SCALE GENOMIC DNA]</scope>
    <source>
        <strain evidence="1 2">LMG 20594</strain>
    </source>
</reference>
<proteinExistence type="predicted"/>
<organism evidence="1 2">
    <name type="scientific">Paraburkholderia terricola</name>
    <dbReference type="NCBI Taxonomy" id="169427"/>
    <lineage>
        <taxon>Bacteria</taxon>
        <taxon>Pseudomonadati</taxon>
        <taxon>Pseudomonadota</taxon>
        <taxon>Betaproteobacteria</taxon>
        <taxon>Burkholderiales</taxon>
        <taxon>Burkholderiaceae</taxon>
        <taxon>Paraburkholderia</taxon>
    </lineage>
</organism>